<evidence type="ECO:0000256" key="7">
    <source>
        <dbReference type="ARBA" id="ARBA00023014"/>
    </source>
</evidence>
<gene>
    <name evidence="9" type="primary">napF</name>
    <name evidence="9" type="ORF">HJ536_18425</name>
</gene>
<keyword evidence="6" id="KW-0408">Iron</keyword>
<feature type="domain" description="4Fe-4S ferredoxin-type" evidence="8">
    <location>
        <begin position="54"/>
        <end position="85"/>
    </location>
</feature>
<evidence type="ECO:0000256" key="5">
    <source>
        <dbReference type="ARBA" id="ARBA00022982"/>
    </source>
</evidence>
<keyword evidence="2" id="KW-0004">4Fe-4S</keyword>
<dbReference type="PANTHER" id="PTHR43687:SF6">
    <property type="entry name" value="L-ASPARTATE SEMIALDEHYDE SULFURTRANSFERASE IRON-SULFUR SUBUNIT"/>
    <property type="match status" value="1"/>
</dbReference>
<sequence>MRCGVHRRAFLTGQVTPELPAMTPPGSGGDFLRLCDGCGACADACSAGIIVKGKVPTVDFDRGACTFCGECIAACPTDALEPERLSDWPWRGVIIDNCLSLNGIACRACEDACDLRAIRFRLMTGGRSAPVLDQSQCTGCGECAFTCPAEAIRFKLVEASERETLQ</sequence>
<comment type="caution">
    <text evidence="9">The sequence shown here is derived from an EMBL/GenBank/DDBJ whole genome shotgun (WGS) entry which is preliminary data.</text>
</comment>
<feature type="domain" description="4Fe-4S ferredoxin-type" evidence="8">
    <location>
        <begin position="128"/>
        <end position="157"/>
    </location>
</feature>
<dbReference type="InterPro" id="IPR017900">
    <property type="entry name" value="4Fe4S_Fe_S_CS"/>
</dbReference>
<accession>A0A850QEG4</accession>
<evidence type="ECO:0000256" key="4">
    <source>
        <dbReference type="ARBA" id="ARBA00022737"/>
    </source>
</evidence>
<dbReference type="NCBIfam" id="TIGR00402">
    <property type="entry name" value="napF"/>
    <property type="match status" value="1"/>
</dbReference>
<dbReference type="EMBL" id="JABCJE010000014">
    <property type="protein sequence ID" value="NVO25338.1"/>
    <property type="molecule type" value="Genomic_DNA"/>
</dbReference>
<keyword evidence="7" id="KW-0411">Iron-sulfur</keyword>
<keyword evidence="4" id="KW-0677">Repeat</keyword>
<dbReference type="InterPro" id="IPR050572">
    <property type="entry name" value="Fe-S_Ferredoxin"/>
</dbReference>
<dbReference type="GO" id="GO:0051539">
    <property type="term" value="F:4 iron, 4 sulfur cluster binding"/>
    <property type="evidence" value="ECO:0007669"/>
    <property type="project" value="UniProtKB-KW"/>
</dbReference>
<dbReference type="InterPro" id="IPR017896">
    <property type="entry name" value="4Fe4S_Fe-S-bd"/>
</dbReference>
<dbReference type="PROSITE" id="PS51379">
    <property type="entry name" value="4FE4S_FER_2"/>
    <property type="match status" value="2"/>
</dbReference>
<dbReference type="PROSITE" id="PS00198">
    <property type="entry name" value="4FE4S_FER_1"/>
    <property type="match status" value="2"/>
</dbReference>
<dbReference type="CDD" id="cd10564">
    <property type="entry name" value="NapF_like"/>
    <property type="match status" value="1"/>
</dbReference>
<protein>
    <submittedName>
        <fullName evidence="9">Ferredoxin-type protein NapF</fullName>
    </submittedName>
</protein>
<dbReference type="Pfam" id="PF12838">
    <property type="entry name" value="Fer4_7"/>
    <property type="match status" value="2"/>
</dbReference>
<dbReference type="InterPro" id="IPR004496">
    <property type="entry name" value="NapF"/>
</dbReference>
<reference evidence="9 10" key="1">
    <citation type="submission" date="2020-04" db="EMBL/GenBank/DDBJ databases">
        <title>Donghicola sp., a member of the Rhodobacteraceae family isolated from mangrove forest in Thailand.</title>
        <authorList>
            <person name="Charoenyingcharoen P."/>
            <person name="Yukphan P."/>
        </authorList>
    </citation>
    <scope>NUCLEOTIDE SEQUENCE [LARGE SCALE GENOMIC DNA]</scope>
    <source>
        <strain evidence="9 10">B5-SW-15</strain>
    </source>
</reference>
<dbReference type="Proteomes" id="UP000592216">
    <property type="component" value="Unassembled WGS sequence"/>
</dbReference>
<dbReference type="PANTHER" id="PTHR43687">
    <property type="entry name" value="ADENYLYLSULFATE REDUCTASE, BETA SUBUNIT"/>
    <property type="match status" value="1"/>
</dbReference>
<dbReference type="Gene3D" id="3.30.70.20">
    <property type="match status" value="2"/>
</dbReference>
<dbReference type="SUPFAM" id="SSF54862">
    <property type="entry name" value="4Fe-4S ferredoxins"/>
    <property type="match status" value="1"/>
</dbReference>
<keyword evidence="3" id="KW-0479">Metal-binding</keyword>
<evidence type="ECO:0000256" key="6">
    <source>
        <dbReference type="ARBA" id="ARBA00023004"/>
    </source>
</evidence>
<organism evidence="9 10">
    <name type="scientific">Donghicola mangrovi</name>
    <dbReference type="NCBI Taxonomy" id="2729614"/>
    <lineage>
        <taxon>Bacteria</taxon>
        <taxon>Pseudomonadati</taxon>
        <taxon>Pseudomonadota</taxon>
        <taxon>Alphaproteobacteria</taxon>
        <taxon>Rhodobacterales</taxon>
        <taxon>Roseobacteraceae</taxon>
        <taxon>Donghicola</taxon>
    </lineage>
</organism>
<evidence type="ECO:0000313" key="9">
    <source>
        <dbReference type="EMBL" id="NVO25338.1"/>
    </source>
</evidence>
<keyword evidence="1" id="KW-0813">Transport</keyword>
<evidence type="ECO:0000256" key="2">
    <source>
        <dbReference type="ARBA" id="ARBA00022485"/>
    </source>
</evidence>
<dbReference type="AlphaFoldDB" id="A0A850QEG4"/>
<keyword evidence="5" id="KW-0249">Electron transport</keyword>
<evidence type="ECO:0000256" key="1">
    <source>
        <dbReference type="ARBA" id="ARBA00022448"/>
    </source>
</evidence>
<dbReference type="GO" id="GO:0046872">
    <property type="term" value="F:metal ion binding"/>
    <property type="evidence" value="ECO:0007669"/>
    <property type="project" value="UniProtKB-KW"/>
</dbReference>
<evidence type="ECO:0000259" key="8">
    <source>
        <dbReference type="PROSITE" id="PS51379"/>
    </source>
</evidence>
<name>A0A850QEG4_9RHOB</name>
<proteinExistence type="predicted"/>
<evidence type="ECO:0000256" key="3">
    <source>
        <dbReference type="ARBA" id="ARBA00022723"/>
    </source>
</evidence>
<evidence type="ECO:0000313" key="10">
    <source>
        <dbReference type="Proteomes" id="UP000592216"/>
    </source>
</evidence>